<dbReference type="GO" id="GO:0009432">
    <property type="term" value="P:SOS response"/>
    <property type="evidence" value="ECO:0007669"/>
    <property type="project" value="TreeGrafter"/>
</dbReference>
<dbReference type="RefSeq" id="WP_112575066.1">
    <property type="nucleotide sequence ID" value="NZ_CP043450.1"/>
</dbReference>
<dbReference type="Gene3D" id="3.30.470.20">
    <property type="entry name" value="ATP-grasp fold, B domain"/>
    <property type="match status" value="1"/>
</dbReference>
<evidence type="ECO:0000313" key="3">
    <source>
        <dbReference type="Proteomes" id="UP000251402"/>
    </source>
</evidence>
<dbReference type="AlphaFoldDB" id="A0A5C1I2Y3"/>
<dbReference type="KEGG" id="mrub:DEO27_020760"/>
<keyword evidence="3" id="KW-1185">Reference proteome</keyword>
<sequence length="321" mass="37572">MILIVSEKNDQSTYEVMQWLKKNHVPHFRVNGEDLVNVKHLDLNKEIVLDVQGNEIDLKKVKVLWYRRGSFNFRKPVAEDYKEIVDAESKVLNNYLFKYLDTQKYCINNFLYAFVNKLYVLELAQDAGLDIPRTLITGDKQYALNFLKNETEVITKIMGSQFLIRNPGTVKMAYTEQVNDRDVNEFDDSFFPSLLQTKISKRYEIRAFYFNDRFYSMAILSQGNKRTETDYRKYDSELPNRGIPYQLPDEVENRLKTVFAKLNLNSGSADLILDQNHNYIFLEINPIGQFGMVSKPCNYHLEKILANHLITHEAGYDVTLN</sequence>
<dbReference type="InterPro" id="IPR048936">
    <property type="entry name" value="MvdD-like_ATPgrasp"/>
</dbReference>
<dbReference type="EMBL" id="CP043450">
    <property type="protein sequence ID" value="QEM12343.1"/>
    <property type="molecule type" value="Genomic_DNA"/>
</dbReference>
<dbReference type="PANTHER" id="PTHR21621">
    <property type="entry name" value="RIBOSOMAL PROTEIN S6 MODIFICATION PROTEIN"/>
    <property type="match status" value="1"/>
</dbReference>
<dbReference type="Pfam" id="PF21068">
    <property type="entry name" value="ATPgraspMvdD"/>
    <property type="match status" value="1"/>
</dbReference>
<feature type="domain" description="MvdD-like pre-ATP grasp" evidence="1">
    <location>
        <begin position="1"/>
        <end position="103"/>
    </location>
</feature>
<dbReference type="GO" id="GO:0005737">
    <property type="term" value="C:cytoplasm"/>
    <property type="evidence" value="ECO:0007669"/>
    <property type="project" value="TreeGrafter"/>
</dbReference>
<name>A0A5C1I2Y3_9SPHI</name>
<dbReference type="PANTHER" id="PTHR21621:SF0">
    <property type="entry name" value="BETA-CITRYLGLUTAMATE SYNTHASE B-RELATED"/>
    <property type="match status" value="1"/>
</dbReference>
<accession>A0A5C1I2Y3</accession>
<gene>
    <name evidence="2" type="primary">gwsG</name>
    <name evidence="2" type="ORF">DEO27_020760</name>
</gene>
<dbReference type="SUPFAM" id="SSF56059">
    <property type="entry name" value="Glutathione synthetase ATP-binding domain-like"/>
    <property type="match status" value="1"/>
</dbReference>
<proteinExistence type="predicted"/>
<dbReference type="OrthoDB" id="583309at2"/>
<protein>
    <submittedName>
        <fullName evidence="2">Grasp-with-spasm system ATP-grasp peptide maturase</fullName>
    </submittedName>
</protein>
<dbReference type="GO" id="GO:0018169">
    <property type="term" value="F:ribosomal S6-glutamic acid ligase activity"/>
    <property type="evidence" value="ECO:0007669"/>
    <property type="project" value="TreeGrafter"/>
</dbReference>
<dbReference type="NCBIfam" id="TIGR04192">
    <property type="entry name" value="GRASP_w_spasm"/>
    <property type="match status" value="1"/>
</dbReference>
<organism evidence="2 3">
    <name type="scientific">Mucilaginibacter rubeus</name>
    <dbReference type="NCBI Taxonomy" id="2027860"/>
    <lineage>
        <taxon>Bacteria</taxon>
        <taxon>Pseudomonadati</taxon>
        <taxon>Bacteroidota</taxon>
        <taxon>Sphingobacteriia</taxon>
        <taxon>Sphingobacteriales</taxon>
        <taxon>Sphingobacteriaceae</taxon>
        <taxon>Mucilaginibacter</taxon>
    </lineage>
</organism>
<evidence type="ECO:0000313" key="2">
    <source>
        <dbReference type="EMBL" id="QEM12343.1"/>
    </source>
</evidence>
<dbReference type="Proteomes" id="UP000251402">
    <property type="component" value="Chromosome"/>
</dbReference>
<reference evidence="2" key="1">
    <citation type="submission" date="2019-08" db="EMBL/GenBank/DDBJ databases">
        <title>Comparative genome analysis confer to the adaptation heavy metal polluted environment.</title>
        <authorList>
            <person name="Li Y."/>
        </authorList>
    </citation>
    <scope>NUCLEOTIDE SEQUENCE [LARGE SCALE GENOMIC DNA]</scope>
    <source>
        <strain evidence="2">P1</strain>
    </source>
</reference>
<evidence type="ECO:0000259" key="1">
    <source>
        <dbReference type="Pfam" id="PF21068"/>
    </source>
</evidence>
<dbReference type="InterPro" id="IPR026455">
    <property type="entry name" value="GRASP_w_spasm"/>
</dbReference>